<gene>
    <name evidence="5" type="ORF">Esi_0401_0004</name>
</gene>
<evidence type="ECO:0000256" key="4">
    <source>
        <dbReference type="SAM" id="MobiDB-lite"/>
    </source>
</evidence>
<feature type="compositionally biased region" description="Low complexity" evidence="4">
    <location>
        <begin position="334"/>
        <end position="348"/>
    </location>
</feature>
<dbReference type="GO" id="GO:0016973">
    <property type="term" value="P:poly(A)+ mRNA export from nucleus"/>
    <property type="evidence" value="ECO:0007669"/>
    <property type="project" value="TreeGrafter"/>
</dbReference>
<evidence type="ECO:0000313" key="5">
    <source>
        <dbReference type="EMBL" id="CBN79719.1"/>
    </source>
</evidence>
<feature type="region of interest" description="Disordered" evidence="4">
    <location>
        <begin position="937"/>
        <end position="959"/>
    </location>
</feature>
<dbReference type="OrthoDB" id="10406705at2759"/>
<feature type="compositionally biased region" description="Gly residues" evidence="4">
    <location>
        <begin position="1166"/>
        <end position="1177"/>
    </location>
</feature>
<name>D8LMM2_ECTSI</name>
<keyword evidence="6" id="KW-1185">Reference proteome</keyword>
<dbReference type="EMBL" id="FN649760">
    <property type="protein sequence ID" value="CBN79719.1"/>
    <property type="molecule type" value="Genomic_DNA"/>
</dbReference>
<dbReference type="InParanoid" id="D8LMM2"/>
<dbReference type="GO" id="GO:0006606">
    <property type="term" value="P:protein import into nucleus"/>
    <property type="evidence" value="ECO:0007669"/>
    <property type="project" value="TreeGrafter"/>
</dbReference>
<dbReference type="AlphaFoldDB" id="D8LMM2"/>
<dbReference type="GO" id="GO:0017056">
    <property type="term" value="F:structural constituent of nuclear pore"/>
    <property type="evidence" value="ECO:0007669"/>
    <property type="project" value="InterPro"/>
</dbReference>
<dbReference type="GO" id="GO:0000972">
    <property type="term" value="P:transcription-dependent tethering of RNA polymerase II gene DNA at nuclear periphery"/>
    <property type="evidence" value="ECO:0007669"/>
    <property type="project" value="TreeGrafter"/>
</dbReference>
<organism evidence="5 6">
    <name type="scientific">Ectocarpus siliculosus</name>
    <name type="common">Brown alga</name>
    <name type="synonym">Conferva siliculosa</name>
    <dbReference type="NCBI Taxonomy" id="2880"/>
    <lineage>
        <taxon>Eukaryota</taxon>
        <taxon>Sar</taxon>
        <taxon>Stramenopiles</taxon>
        <taxon>Ochrophyta</taxon>
        <taxon>PX clade</taxon>
        <taxon>Phaeophyceae</taxon>
        <taxon>Ectocarpales</taxon>
        <taxon>Ectocarpaceae</taxon>
        <taxon>Ectocarpus</taxon>
    </lineage>
</organism>
<evidence type="ECO:0000256" key="2">
    <source>
        <dbReference type="ARBA" id="ARBA00022448"/>
    </source>
</evidence>
<feature type="region of interest" description="Disordered" evidence="4">
    <location>
        <begin position="1162"/>
        <end position="1193"/>
    </location>
</feature>
<protein>
    <submittedName>
        <fullName evidence="5">Uncharacterized protein</fullName>
    </submittedName>
</protein>
<dbReference type="GO" id="GO:0031080">
    <property type="term" value="C:nuclear pore outer ring"/>
    <property type="evidence" value="ECO:0007669"/>
    <property type="project" value="TreeGrafter"/>
</dbReference>
<keyword evidence="2" id="KW-0813">Transport</keyword>
<dbReference type="PANTHER" id="PTHR13405:SF11">
    <property type="entry name" value="NUCLEAR PORE COMPLEX PROTEIN NUP133"/>
    <property type="match status" value="1"/>
</dbReference>
<evidence type="ECO:0000256" key="1">
    <source>
        <dbReference type="ARBA" id="ARBA00004123"/>
    </source>
</evidence>
<evidence type="ECO:0000313" key="6">
    <source>
        <dbReference type="Proteomes" id="UP000002630"/>
    </source>
</evidence>
<proteinExistence type="predicted"/>
<dbReference type="InterPro" id="IPR037624">
    <property type="entry name" value="Nup133-like"/>
</dbReference>
<accession>D8LMM2</accession>
<dbReference type="PANTHER" id="PTHR13405">
    <property type="entry name" value="NUCLEAR PORE COMPLEX PROTEIN NUP133"/>
    <property type="match status" value="1"/>
</dbReference>
<keyword evidence="3" id="KW-0539">Nucleus</keyword>
<comment type="subcellular location">
    <subcellularLocation>
        <location evidence="1">Nucleus</location>
    </subcellularLocation>
</comment>
<feature type="region of interest" description="Disordered" evidence="4">
    <location>
        <begin position="262"/>
        <end position="283"/>
    </location>
</feature>
<evidence type="ECO:0000256" key="3">
    <source>
        <dbReference type="ARBA" id="ARBA00023242"/>
    </source>
</evidence>
<reference evidence="5 6" key="1">
    <citation type="journal article" date="2010" name="Nature">
        <title>The Ectocarpus genome and the independent evolution of multicellularity in brown algae.</title>
        <authorList>
            <person name="Cock J.M."/>
            <person name="Sterck L."/>
            <person name="Rouze P."/>
            <person name="Scornet D."/>
            <person name="Allen A.E."/>
            <person name="Amoutzias G."/>
            <person name="Anthouard V."/>
            <person name="Artiguenave F."/>
            <person name="Aury J.M."/>
            <person name="Badger J.H."/>
            <person name="Beszteri B."/>
            <person name="Billiau K."/>
            <person name="Bonnet E."/>
            <person name="Bothwell J.H."/>
            <person name="Bowler C."/>
            <person name="Boyen C."/>
            <person name="Brownlee C."/>
            <person name="Carrano C.J."/>
            <person name="Charrier B."/>
            <person name="Cho G.Y."/>
            <person name="Coelho S.M."/>
            <person name="Collen J."/>
            <person name="Corre E."/>
            <person name="Da Silva C."/>
            <person name="Delage L."/>
            <person name="Delaroque N."/>
            <person name="Dittami S.M."/>
            <person name="Doulbeau S."/>
            <person name="Elias M."/>
            <person name="Farnham G."/>
            <person name="Gachon C.M."/>
            <person name="Gschloessl B."/>
            <person name="Heesch S."/>
            <person name="Jabbari K."/>
            <person name="Jubin C."/>
            <person name="Kawai H."/>
            <person name="Kimura K."/>
            <person name="Kloareg B."/>
            <person name="Kupper F.C."/>
            <person name="Lang D."/>
            <person name="Le Bail A."/>
            <person name="Leblanc C."/>
            <person name="Lerouge P."/>
            <person name="Lohr M."/>
            <person name="Lopez P.J."/>
            <person name="Martens C."/>
            <person name="Maumus F."/>
            <person name="Michel G."/>
            <person name="Miranda-Saavedra D."/>
            <person name="Morales J."/>
            <person name="Moreau H."/>
            <person name="Motomura T."/>
            <person name="Nagasato C."/>
            <person name="Napoli C.A."/>
            <person name="Nelson D.R."/>
            <person name="Nyvall-Collen P."/>
            <person name="Peters A.F."/>
            <person name="Pommier C."/>
            <person name="Potin P."/>
            <person name="Poulain J."/>
            <person name="Quesneville H."/>
            <person name="Read B."/>
            <person name="Rensing S.A."/>
            <person name="Ritter A."/>
            <person name="Rousvoal S."/>
            <person name="Samanta M."/>
            <person name="Samson G."/>
            <person name="Schroeder D.C."/>
            <person name="Segurens B."/>
            <person name="Strittmatter M."/>
            <person name="Tonon T."/>
            <person name="Tregear J.W."/>
            <person name="Valentin K."/>
            <person name="von Dassow P."/>
            <person name="Yamagishi T."/>
            <person name="Van de Peer Y."/>
            <person name="Wincker P."/>
        </authorList>
    </citation>
    <scope>NUCLEOTIDE SEQUENCE [LARGE SCALE GENOMIC DNA]</scope>
    <source>
        <strain evidence="6">Ec32 / CCAP1310/4</strain>
    </source>
</reference>
<sequence length="1225" mass="125878">MVVSSRREAAAAILPQKTFTRGRRSQRWAFMCTDTGVLAWEQGMVAAERPGAAVRADEACLQFEHPAMMHELAMMAPLGGKIAVTRVVALGPTDFLCGLSRGGILRLRPGLDAPILLTQKTTSVLGRGFSTIRRMGGEATAAAATTAASASPVVALSVARPPGGSPAGIPSRVVRLTTDTLEVWSIGVGGGTPCLEVRHPLASQIQRALGVRQACLLDVAVTGAPTTVSPPPASGGEASASPPVVSWGLELLVLAAAGAAAGGSGRDGDGGAEGGGGGGGGDGGELSVHAVRVSCGEASWVGSSVSVQVISSHHVSTTSAASAAAASGRRGRQPAFRAAASNPSAPASLGPGCRRATLVADNEQAFSTGDGTRVGGGGGGGGIGAHVFWPSSTSPDASVRGGGTATAQVWSVCVKDRGGDGASGGGGGGEEVIEWEERGSVTVSSRTALSGGCVGGGGALLGCPGVVLLSSQGQAVWVAPRHTESPPPPPPATAGLAVDLGPRPEVVAAIPGNDTSEEWRMALVEGGLRAFEDGETMDPARLAVGSLLGRAAQETGRGAMSSTEDLDSAIVWGWEGPKPVAARGKGHIQAGLEVLNGSWRHPSAFASPHQLVHLALREKARRQRALVRVLLDAGAWGASSVGRAALSECGEKVAAASRLCELQDSISRKHVGAKAAGLLEGCVKLSLRNREARAGAAGAAAAAAVASERDRYFEHTQGVLDAFVELHTPRLDEVAPSSSIDGASRTPLAKALLFDSSLEEGDRLPLLDHVSVVIAGVFEAALRHRASERSVYRSGLRGKLWTASGEARLILFRQLLAYNGSIDGIYLQGPGAAGRGGAGGSGEGTSGVIERLSVLLLDGFKEEKDANPAASGRVEWENEYTNSKKLCVEVVAACGREDLALALADTHGYPEGTVAICHEAEGRKPGCQNGQRLLRQRMEDPSRRRALARGSPPANQKGGKCEAQHLWLNLAKLANLAGGSGDGGPNASSDPVRVDLVRGGEIQRRLELAEVRENLIKSRPANAMDATINGDEPWGWKDALEESTTQLNSLWQGGPAEEEGEGGVAGVTSVVGAADIAFQGYRALVAGLPEQSYLHADSLWREVIGLTLTDPHVKEAVAKGAMPSASEGRTAVSDREMEAVWERPTALHLLLRAIQKDRRLRRGAPWAGGGGGGGSGGGEEKEEEGKIDLTDESLSSTVRELMPAAADGGGALCEAWIAAIRKCPW</sequence>
<feature type="region of interest" description="Disordered" evidence="4">
    <location>
        <begin position="321"/>
        <end position="351"/>
    </location>
</feature>
<dbReference type="Proteomes" id="UP000002630">
    <property type="component" value="Unassembled WGS sequence"/>
</dbReference>